<dbReference type="InterPro" id="IPR011990">
    <property type="entry name" value="TPR-like_helical_dom_sf"/>
</dbReference>
<evidence type="ECO:0000256" key="1">
    <source>
        <dbReference type="ARBA" id="ARBA00004442"/>
    </source>
</evidence>
<dbReference type="Pfam" id="PF07980">
    <property type="entry name" value="SusD_RagB"/>
    <property type="match status" value="1"/>
</dbReference>
<keyword evidence="3" id="KW-0732">Signal</keyword>
<comment type="caution">
    <text evidence="8">The sequence shown here is derived from an EMBL/GenBank/DDBJ whole genome shotgun (WGS) entry which is preliminary data.</text>
</comment>
<evidence type="ECO:0000313" key="8">
    <source>
        <dbReference type="EMBL" id="RIH64197.1"/>
    </source>
</evidence>
<dbReference type="Pfam" id="PF14322">
    <property type="entry name" value="SusD-like_3"/>
    <property type="match status" value="1"/>
</dbReference>
<dbReference type="Gene3D" id="1.25.40.390">
    <property type="match status" value="1"/>
</dbReference>
<dbReference type="InterPro" id="IPR033985">
    <property type="entry name" value="SusD-like_N"/>
</dbReference>
<comment type="subcellular location">
    <subcellularLocation>
        <location evidence="1">Cell outer membrane</location>
    </subcellularLocation>
</comment>
<feature type="domain" description="SusD-like N-terminal" evidence="7">
    <location>
        <begin position="93"/>
        <end position="210"/>
    </location>
</feature>
<sequence>MKAYIVCFILVMISLVSCKDELLEKPYIITQENFYNTKIEAEAGIAAIFPNLRSAFSNVYLLTTEASTDVFIARDSWGQISLFEGLDGGNRSATEGFWKHFYRSIRNANIMIHSLPEASGLSEDEKNRYIAEARFLRAFAYFHLVRCWGGVPLRVEDNMDAIHIPRSSAQDVYQLIIDDLLFAENNLPDSPPVAGRGSKWTAKAVLADVYFMLHDNTSARNKAEEIIQSGEFALVEVRDSMDFYNVFGKDASGKTQEEIFYIKYSQQGSWSWPRYLVRNKAEEGGSLKDGGYWIAAGRPWMPFYTNWDENDLRKAWNTRVVDIPARGTQVLVSKFRDLEYSNGRMDYPLYRYADILLLFAEADCLVQNGPTAEGMEALNMVRRRAYGYETQSASPVDFLLTDYDKEQFLDLVLYERGKETYAEGKRWFDLLRSGKFQEIIKESYDIDVQERHLLWPIPNAEINFNDGISASDNNPGF</sequence>
<accession>A0A399CXW9</accession>
<protein>
    <submittedName>
        <fullName evidence="8">RagB/SusD family nutrient uptake outer membrane protein</fullName>
    </submittedName>
</protein>
<comment type="similarity">
    <text evidence="2">Belongs to the SusD family.</text>
</comment>
<dbReference type="SUPFAM" id="SSF48452">
    <property type="entry name" value="TPR-like"/>
    <property type="match status" value="1"/>
</dbReference>
<organism evidence="8 10">
    <name type="scientific">Mariniphaga sediminis</name>
    <dbReference type="NCBI Taxonomy" id="1628158"/>
    <lineage>
        <taxon>Bacteria</taxon>
        <taxon>Pseudomonadati</taxon>
        <taxon>Bacteroidota</taxon>
        <taxon>Bacteroidia</taxon>
        <taxon>Marinilabiliales</taxon>
        <taxon>Prolixibacteraceae</taxon>
        <taxon>Mariniphaga</taxon>
    </lineage>
</organism>
<dbReference type="PROSITE" id="PS51257">
    <property type="entry name" value="PROKAR_LIPOPROTEIN"/>
    <property type="match status" value="1"/>
</dbReference>
<evidence type="ECO:0000313" key="10">
    <source>
        <dbReference type="Proteomes" id="UP000266441"/>
    </source>
</evidence>
<dbReference type="CDD" id="cd08977">
    <property type="entry name" value="SusD"/>
    <property type="match status" value="1"/>
</dbReference>
<keyword evidence="5" id="KW-0998">Cell outer membrane</keyword>
<evidence type="ECO:0000259" key="6">
    <source>
        <dbReference type="Pfam" id="PF07980"/>
    </source>
</evidence>
<dbReference type="GO" id="GO:0009279">
    <property type="term" value="C:cell outer membrane"/>
    <property type="evidence" value="ECO:0007669"/>
    <property type="project" value="UniProtKB-SubCell"/>
</dbReference>
<feature type="domain" description="RagB/SusD" evidence="6">
    <location>
        <begin position="303"/>
        <end position="476"/>
    </location>
</feature>
<dbReference type="EMBL" id="QWET01000012">
    <property type="protein sequence ID" value="RIH64197.1"/>
    <property type="molecule type" value="Genomic_DNA"/>
</dbReference>
<reference evidence="8 10" key="1">
    <citation type="journal article" date="2015" name="Int. J. Syst. Evol. Microbiol.">
        <title>Mariniphaga sediminis sp. nov., isolated from coastal sediment.</title>
        <authorList>
            <person name="Wang F.Q."/>
            <person name="Shen Q.Y."/>
            <person name="Chen G.J."/>
            <person name="Du Z.J."/>
        </authorList>
    </citation>
    <scope>NUCLEOTIDE SEQUENCE [LARGE SCALE GENOMIC DNA]</scope>
    <source>
        <strain evidence="8 10">SY21</strain>
    </source>
</reference>
<dbReference type="RefSeq" id="WP_119348349.1">
    <property type="nucleotide sequence ID" value="NZ_QWET01000002.1"/>
</dbReference>
<keyword evidence="4" id="KW-0472">Membrane</keyword>
<evidence type="ECO:0000256" key="5">
    <source>
        <dbReference type="ARBA" id="ARBA00023237"/>
    </source>
</evidence>
<dbReference type="OrthoDB" id="1119486at2"/>
<evidence type="ECO:0000256" key="3">
    <source>
        <dbReference type="ARBA" id="ARBA00022729"/>
    </source>
</evidence>
<evidence type="ECO:0000259" key="7">
    <source>
        <dbReference type="Pfam" id="PF14322"/>
    </source>
</evidence>
<evidence type="ECO:0000313" key="9">
    <source>
        <dbReference type="EMBL" id="RIH66476.1"/>
    </source>
</evidence>
<reference evidence="8" key="2">
    <citation type="submission" date="2018-08" db="EMBL/GenBank/DDBJ databases">
        <authorList>
            <person name="Ferrada E.E."/>
            <person name="Latorre B.A."/>
        </authorList>
    </citation>
    <scope>NUCLEOTIDE SEQUENCE</scope>
    <source>
        <strain evidence="8">SY21</strain>
    </source>
</reference>
<name>A0A399CXW9_9BACT</name>
<keyword evidence="10" id="KW-1185">Reference proteome</keyword>
<dbReference type="Proteomes" id="UP000266441">
    <property type="component" value="Unassembled WGS sequence"/>
</dbReference>
<evidence type="ECO:0000256" key="4">
    <source>
        <dbReference type="ARBA" id="ARBA00023136"/>
    </source>
</evidence>
<gene>
    <name evidence="9" type="ORF">D1164_02365</name>
    <name evidence="8" type="ORF">D1164_15315</name>
</gene>
<dbReference type="AlphaFoldDB" id="A0A399CXW9"/>
<dbReference type="EMBL" id="QWET01000002">
    <property type="protein sequence ID" value="RIH66476.1"/>
    <property type="molecule type" value="Genomic_DNA"/>
</dbReference>
<evidence type="ECO:0000256" key="2">
    <source>
        <dbReference type="ARBA" id="ARBA00006275"/>
    </source>
</evidence>
<proteinExistence type="inferred from homology"/>
<dbReference type="InterPro" id="IPR012944">
    <property type="entry name" value="SusD_RagB_dom"/>
</dbReference>